<protein>
    <submittedName>
        <fullName evidence="1">Uncharacterized protein</fullName>
    </submittedName>
</protein>
<gene>
    <name evidence="1" type="ORF">DI609_00665</name>
</gene>
<sequence length="302" mass="33019">MNKNQIYGSPTRGGSLSDHLINTALVTAGMDTHTITLASLGVVRPVLSNLHLTPLFDKYLRRRDWAGEHLDELIASTTLGPDDNAVDPDDKWVFSLTLPEMAKSFIDLAGASAVEEGMHNISVALSLEYRDAIASGVGNELQLFSDDKVLYRQPVTGVERQYHWGDNIPHDIMTNEIVRLWPVLYTAAVLGNSGHRNTAFQAQRLMHTPPTVAAVYVALSVSTGKLHTFDALSDPWNFVLSDHVALYITQALLSQGFECASLLISDVESGLFTTGLADSRPDLVMEGFVDYASALLEIDPPQ</sequence>
<proteinExistence type="predicted"/>
<organism evidence="1 2">
    <name type="scientific">Corynebacterium urealyticum</name>
    <dbReference type="NCBI Taxonomy" id="43771"/>
    <lineage>
        <taxon>Bacteria</taxon>
        <taxon>Bacillati</taxon>
        <taxon>Actinomycetota</taxon>
        <taxon>Actinomycetes</taxon>
        <taxon>Mycobacteriales</taxon>
        <taxon>Corynebacteriaceae</taxon>
        <taxon>Corynebacterium</taxon>
    </lineage>
</organism>
<reference evidence="1 2" key="1">
    <citation type="submission" date="2017-11" db="EMBL/GenBank/DDBJ databases">
        <title>Infants hospitalized years apart are colonized by the same room-sourced microbial strains.</title>
        <authorList>
            <person name="Brooks B."/>
            <person name="Olm M.R."/>
            <person name="Firek B.A."/>
            <person name="Baker R."/>
            <person name="Thomas B.C."/>
            <person name="Morowitz M.J."/>
            <person name="Banfield J.F."/>
        </authorList>
    </citation>
    <scope>NUCLEOTIDE SEQUENCE [LARGE SCALE GENOMIC DNA]</scope>
    <source>
        <strain evidence="1">S2_012_000_R3_87</strain>
    </source>
</reference>
<evidence type="ECO:0000313" key="2">
    <source>
        <dbReference type="Proteomes" id="UP000249451"/>
    </source>
</evidence>
<comment type="caution">
    <text evidence="1">The sequence shown here is derived from an EMBL/GenBank/DDBJ whole genome shotgun (WGS) entry which is preliminary data.</text>
</comment>
<name>A0A2W5B9Z8_9CORY</name>
<dbReference type="Proteomes" id="UP000249451">
    <property type="component" value="Unassembled WGS sequence"/>
</dbReference>
<dbReference type="EMBL" id="QFNY01000007">
    <property type="protein sequence ID" value="PZP03611.1"/>
    <property type="molecule type" value="Genomic_DNA"/>
</dbReference>
<accession>A0A2W5B9Z8</accession>
<dbReference type="AlphaFoldDB" id="A0A2W5B9Z8"/>
<evidence type="ECO:0000313" key="1">
    <source>
        <dbReference type="EMBL" id="PZP03611.1"/>
    </source>
</evidence>